<feature type="transmembrane region" description="Helical" evidence="1">
    <location>
        <begin position="113"/>
        <end position="134"/>
    </location>
</feature>
<feature type="non-terminal residue" evidence="2">
    <location>
        <position position="1"/>
    </location>
</feature>
<feature type="transmembrane region" description="Helical" evidence="1">
    <location>
        <begin position="7"/>
        <end position="29"/>
    </location>
</feature>
<dbReference type="EMBL" id="GECU01037621">
    <property type="protein sequence ID" value="JAS70085.1"/>
    <property type="molecule type" value="Transcribed_RNA"/>
</dbReference>
<feature type="transmembrane region" description="Helical" evidence="1">
    <location>
        <begin position="79"/>
        <end position="101"/>
    </location>
</feature>
<organism evidence="2">
    <name type="scientific">Homalodisca liturata</name>
    <dbReference type="NCBI Taxonomy" id="320908"/>
    <lineage>
        <taxon>Eukaryota</taxon>
        <taxon>Metazoa</taxon>
        <taxon>Ecdysozoa</taxon>
        <taxon>Arthropoda</taxon>
        <taxon>Hexapoda</taxon>
        <taxon>Insecta</taxon>
        <taxon>Pterygota</taxon>
        <taxon>Neoptera</taxon>
        <taxon>Paraneoptera</taxon>
        <taxon>Hemiptera</taxon>
        <taxon>Auchenorrhyncha</taxon>
        <taxon>Membracoidea</taxon>
        <taxon>Cicadellidae</taxon>
        <taxon>Cicadellinae</taxon>
        <taxon>Proconiini</taxon>
        <taxon>Homalodisca</taxon>
    </lineage>
</organism>
<accession>A0A1B6H5V8</accession>
<name>A0A1B6H5V8_9HEMI</name>
<keyword evidence="1" id="KW-1133">Transmembrane helix</keyword>
<evidence type="ECO:0000256" key="1">
    <source>
        <dbReference type="SAM" id="Phobius"/>
    </source>
</evidence>
<keyword evidence="1" id="KW-0472">Membrane</keyword>
<sequence length="139" mass="15469">CFSLRTGSLILGWLQLIGAILNIITAIFIKSQDESNLSDVSKAINNPNAFWGSMLGYVIALLMASSLLYGIYAERKKFIFYYVYAQILIILLNIIILIVLLATSSVTGVAATIVLYVVVWLIQGYFIVVVYSLYKSDED</sequence>
<evidence type="ECO:0000313" key="2">
    <source>
        <dbReference type="EMBL" id="JAS70085.1"/>
    </source>
</evidence>
<keyword evidence="1" id="KW-0812">Transmembrane</keyword>
<feature type="transmembrane region" description="Helical" evidence="1">
    <location>
        <begin position="49"/>
        <end position="72"/>
    </location>
</feature>
<dbReference type="AlphaFoldDB" id="A0A1B6H5V8"/>
<protein>
    <submittedName>
        <fullName evidence="2">Uncharacterized protein</fullName>
    </submittedName>
</protein>
<proteinExistence type="predicted"/>
<gene>
    <name evidence="2" type="ORF">g.16058</name>
</gene>
<reference evidence="2" key="1">
    <citation type="submission" date="2015-11" db="EMBL/GenBank/DDBJ databases">
        <title>De novo transcriptome assembly of four potential Pierce s Disease insect vectors from Arizona vineyards.</title>
        <authorList>
            <person name="Tassone E.E."/>
        </authorList>
    </citation>
    <scope>NUCLEOTIDE SEQUENCE</scope>
</reference>